<feature type="transmembrane region" description="Helical" evidence="6">
    <location>
        <begin position="42"/>
        <end position="69"/>
    </location>
</feature>
<feature type="transmembrane region" description="Helical" evidence="6">
    <location>
        <begin position="12"/>
        <end position="30"/>
    </location>
</feature>
<keyword evidence="4 6" id="KW-1133">Transmembrane helix</keyword>
<evidence type="ECO:0000313" key="7">
    <source>
        <dbReference type="EMBL" id="HJF17748.1"/>
    </source>
</evidence>
<feature type="transmembrane region" description="Helical" evidence="6">
    <location>
        <begin position="376"/>
        <end position="394"/>
    </location>
</feature>
<feature type="transmembrane region" description="Helical" evidence="6">
    <location>
        <begin position="125"/>
        <end position="151"/>
    </location>
</feature>
<evidence type="ECO:0000256" key="3">
    <source>
        <dbReference type="ARBA" id="ARBA00022692"/>
    </source>
</evidence>
<evidence type="ECO:0000256" key="5">
    <source>
        <dbReference type="ARBA" id="ARBA00023136"/>
    </source>
</evidence>
<dbReference type="PANTHER" id="PTHR30250">
    <property type="entry name" value="PST FAMILY PREDICTED COLANIC ACID TRANSPORTER"/>
    <property type="match status" value="1"/>
</dbReference>
<feature type="transmembrane region" description="Helical" evidence="6">
    <location>
        <begin position="313"/>
        <end position="335"/>
    </location>
</feature>
<evidence type="ECO:0000313" key="8">
    <source>
        <dbReference type="Proteomes" id="UP000715651"/>
    </source>
</evidence>
<feature type="transmembrane region" description="Helical" evidence="6">
    <location>
        <begin position="163"/>
        <end position="182"/>
    </location>
</feature>
<dbReference type="Pfam" id="PF13440">
    <property type="entry name" value="Polysacc_synt_3"/>
    <property type="match status" value="1"/>
</dbReference>
<organism evidence="7 8">
    <name type="scientific">Aeriscardovia aeriphila</name>
    <dbReference type="NCBI Taxonomy" id="218139"/>
    <lineage>
        <taxon>Bacteria</taxon>
        <taxon>Bacillati</taxon>
        <taxon>Actinomycetota</taxon>
        <taxon>Actinomycetes</taxon>
        <taxon>Bifidobacteriales</taxon>
        <taxon>Bifidobacteriaceae</taxon>
        <taxon>Aeriscardovia</taxon>
    </lineage>
</organism>
<evidence type="ECO:0000256" key="2">
    <source>
        <dbReference type="ARBA" id="ARBA00022475"/>
    </source>
</evidence>
<accession>A0A921FT12</accession>
<feature type="transmembrane region" description="Helical" evidence="6">
    <location>
        <begin position="467"/>
        <end position="486"/>
    </location>
</feature>
<keyword evidence="2" id="KW-1003">Cell membrane</keyword>
<feature type="transmembrane region" description="Helical" evidence="6">
    <location>
        <begin position="226"/>
        <end position="244"/>
    </location>
</feature>
<feature type="transmembrane region" description="Helical" evidence="6">
    <location>
        <begin position="90"/>
        <end position="113"/>
    </location>
</feature>
<gene>
    <name evidence="7" type="ORF">K8U78_01030</name>
</gene>
<evidence type="ECO:0000256" key="6">
    <source>
        <dbReference type="SAM" id="Phobius"/>
    </source>
</evidence>
<comment type="subcellular location">
    <subcellularLocation>
        <location evidence="1">Cell membrane</location>
        <topology evidence="1">Multi-pass membrane protein</topology>
    </subcellularLocation>
</comment>
<protein>
    <submittedName>
        <fullName evidence="7">Polysaccharide biosynthesis C-terminal domain-containing protein</fullName>
    </submittedName>
</protein>
<dbReference type="InterPro" id="IPR050833">
    <property type="entry name" value="Poly_Biosynth_Transport"/>
</dbReference>
<feature type="transmembrane region" description="Helical" evidence="6">
    <location>
        <begin position="341"/>
        <end position="369"/>
    </location>
</feature>
<name>A0A921FT12_9BIFI</name>
<evidence type="ECO:0000256" key="4">
    <source>
        <dbReference type="ARBA" id="ARBA00022989"/>
    </source>
</evidence>
<sequence>MMANQRKIGALLSYTLSAVQIIVNLLYVPLLLHTVGSAEYGLFQMIGSIIAYMNVITSTLSAGATRYYSKFLVLNDKQGMVNTIGILKRIYRWANVIITVATILAGVAIRIAYAQSFTEWEMTESLLILSLLAINMMVSLNNTISISVIVANEKFIFYKASTIVMTVLQPLLVVLGVLFFPYALMVSIMQLLSNTLIRVWQHWYAVKRLGMTSAGFTHDPMLQKGILTFSSSIILAMVADQIFWKTDQLILGYFYGPRTVAAYSIGSQIVNSYLPLGIAVSSLFLPKISQLWHKNHDLHAISMLFTRVSRITLYPLLLVLTGFITFGQTFIHLWAGPEYSVGYWVAVIELTPFTIDLMQNVGLTILQVLNRYSFRAYAFFAAAIINIILTILLVQHYSSIGAAIASGITIFICSGLIVNFYFSQRIHLEMLGYWKSILSLIIPLILWCVLGTYIWNCLSLKDSWLTLFAGIVLYSVGYLIISYFVCMNSYEKAQVHELLRKLH</sequence>
<dbReference type="AlphaFoldDB" id="A0A921FT12"/>
<dbReference type="EMBL" id="DYWK01000002">
    <property type="protein sequence ID" value="HJF17748.1"/>
    <property type="molecule type" value="Genomic_DNA"/>
</dbReference>
<dbReference type="Proteomes" id="UP000715651">
    <property type="component" value="Unassembled WGS sequence"/>
</dbReference>
<dbReference type="PANTHER" id="PTHR30250:SF11">
    <property type="entry name" value="O-ANTIGEN TRANSPORTER-RELATED"/>
    <property type="match status" value="1"/>
</dbReference>
<reference evidence="7" key="2">
    <citation type="submission" date="2021-09" db="EMBL/GenBank/DDBJ databases">
        <authorList>
            <person name="Gilroy R."/>
        </authorList>
    </citation>
    <scope>NUCLEOTIDE SEQUENCE</scope>
    <source>
        <strain evidence="7">578</strain>
    </source>
</reference>
<proteinExistence type="predicted"/>
<keyword evidence="3 6" id="KW-0812">Transmembrane</keyword>
<comment type="caution">
    <text evidence="7">The sequence shown here is derived from an EMBL/GenBank/DDBJ whole genome shotgun (WGS) entry which is preliminary data.</text>
</comment>
<feature type="transmembrane region" description="Helical" evidence="6">
    <location>
        <begin position="434"/>
        <end position="455"/>
    </location>
</feature>
<evidence type="ECO:0000256" key="1">
    <source>
        <dbReference type="ARBA" id="ARBA00004651"/>
    </source>
</evidence>
<keyword evidence="5 6" id="KW-0472">Membrane</keyword>
<dbReference type="GO" id="GO:0005886">
    <property type="term" value="C:plasma membrane"/>
    <property type="evidence" value="ECO:0007669"/>
    <property type="project" value="UniProtKB-SubCell"/>
</dbReference>
<reference evidence="7" key="1">
    <citation type="journal article" date="2021" name="PeerJ">
        <title>Extensive microbial diversity within the chicken gut microbiome revealed by metagenomics and culture.</title>
        <authorList>
            <person name="Gilroy R."/>
            <person name="Ravi A."/>
            <person name="Getino M."/>
            <person name="Pursley I."/>
            <person name="Horton D.L."/>
            <person name="Alikhan N.F."/>
            <person name="Baker D."/>
            <person name="Gharbi K."/>
            <person name="Hall N."/>
            <person name="Watson M."/>
            <person name="Adriaenssens E.M."/>
            <person name="Foster-Nyarko E."/>
            <person name="Jarju S."/>
            <person name="Secka A."/>
            <person name="Antonio M."/>
            <person name="Oren A."/>
            <person name="Chaudhuri R.R."/>
            <person name="La Ragione R."/>
            <person name="Hildebrand F."/>
            <person name="Pallen M.J."/>
        </authorList>
    </citation>
    <scope>NUCLEOTIDE SEQUENCE</scope>
    <source>
        <strain evidence="7">578</strain>
    </source>
</reference>
<feature type="transmembrane region" description="Helical" evidence="6">
    <location>
        <begin position="400"/>
        <end position="422"/>
    </location>
</feature>